<dbReference type="GO" id="GO:0004081">
    <property type="term" value="F:bis(5'-nucleosyl)-tetraphosphatase (asymmetrical) activity"/>
    <property type="evidence" value="ECO:0007669"/>
    <property type="project" value="TreeGrafter"/>
</dbReference>
<dbReference type="Pfam" id="PF00293">
    <property type="entry name" value="NUDIX"/>
    <property type="match status" value="1"/>
</dbReference>
<organism evidence="3 4">
    <name type="scientific">Jiangella asiatica</name>
    <dbReference type="NCBI Taxonomy" id="2530372"/>
    <lineage>
        <taxon>Bacteria</taxon>
        <taxon>Bacillati</taxon>
        <taxon>Actinomycetota</taxon>
        <taxon>Actinomycetes</taxon>
        <taxon>Jiangellales</taxon>
        <taxon>Jiangellaceae</taxon>
        <taxon>Jiangella</taxon>
    </lineage>
</organism>
<dbReference type="Proteomes" id="UP000294739">
    <property type="component" value="Unassembled WGS sequence"/>
</dbReference>
<dbReference type="InterPro" id="IPR020084">
    <property type="entry name" value="NUDIX_hydrolase_CS"/>
</dbReference>
<comment type="caution">
    <text evidence="3">The sequence shown here is derived from an EMBL/GenBank/DDBJ whole genome shotgun (WGS) entry which is preliminary data.</text>
</comment>
<evidence type="ECO:0000256" key="1">
    <source>
        <dbReference type="ARBA" id="ARBA00022801"/>
    </source>
</evidence>
<protein>
    <submittedName>
        <fullName evidence="3">NUDIX hydrolase</fullName>
    </submittedName>
</protein>
<sequence>MARLVSPRRGPVIAAGAVVWRATSRGDLEICLVHRPRYDDWSLPKGKLDRGEHPMVAAVREVWEETGHQVRLGRKLPTQRYEVAGRPKVVHYWLAEADDTAGPREPDDEVDAVAFRPAEDALERLTYERDAELVRAALDGPVRTTPLVLLRHAAALSRESWPGPDIERRLSTPGIRQAEALIAVLAALSPRRVLSSDSVRCVDTVRPFAERFRLMLELDPSLSEEGLRAGPNPHRAGDVVRSLLSDGPAVVCSHRPVLPLLFEAAGTDPGPTLEPGEFAVLHHHEGRVVSVDRQSAGVA</sequence>
<dbReference type="PANTHER" id="PTHR21340:SF0">
    <property type="entry name" value="BIS(5'-NUCLEOSYL)-TETRAPHOSPHATASE [ASYMMETRICAL]"/>
    <property type="match status" value="1"/>
</dbReference>
<dbReference type="InterPro" id="IPR051325">
    <property type="entry name" value="Nudix_hydrolase_domain"/>
</dbReference>
<dbReference type="InParanoid" id="A0A4R5CM81"/>
<dbReference type="GO" id="GO:0006754">
    <property type="term" value="P:ATP biosynthetic process"/>
    <property type="evidence" value="ECO:0007669"/>
    <property type="project" value="TreeGrafter"/>
</dbReference>
<dbReference type="PROSITE" id="PS51462">
    <property type="entry name" value="NUDIX"/>
    <property type="match status" value="1"/>
</dbReference>
<dbReference type="CDD" id="cd07040">
    <property type="entry name" value="HP"/>
    <property type="match status" value="1"/>
</dbReference>
<dbReference type="InterPro" id="IPR013078">
    <property type="entry name" value="His_Pase_superF_clade-1"/>
</dbReference>
<dbReference type="FunCoup" id="A0A4R5CM81">
    <property type="interactions" value="1"/>
</dbReference>
<proteinExistence type="predicted"/>
<dbReference type="InterPro" id="IPR015797">
    <property type="entry name" value="NUDIX_hydrolase-like_dom_sf"/>
</dbReference>
<keyword evidence="4" id="KW-1185">Reference proteome</keyword>
<dbReference type="SUPFAM" id="SSF53254">
    <property type="entry name" value="Phosphoglycerate mutase-like"/>
    <property type="match status" value="1"/>
</dbReference>
<dbReference type="CDD" id="cd03673">
    <property type="entry name" value="NUDIX_Ap6A_hydrolase"/>
    <property type="match status" value="1"/>
</dbReference>
<dbReference type="PROSITE" id="PS00893">
    <property type="entry name" value="NUDIX_BOX"/>
    <property type="match status" value="1"/>
</dbReference>
<dbReference type="SMART" id="SM00855">
    <property type="entry name" value="PGAM"/>
    <property type="match status" value="1"/>
</dbReference>
<accession>A0A4R5CM81</accession>
<dbReference type="OrthoDB" id="4287477at2"/>
<dbReference type="SUPFAM" id="SSF55811">
    <property type="entry name" value="Nudix"/>
    <property type="match status" value="1"/>
</dbReference>
<dbReference type="PANTHER" id="PTHR21340">
    <property type="entry name" value="DIADENOSINE 5,5-P1,P4-TETRAPHOSPHATE PYROPHOSPHOHYDROLASE MUTT"/>
    <property type="match status" value="1"/>
</dbReference>
<name>A0A4R5CM81_9ACTN</name>
<evidence type="ECO:0000313" key="4">
    <source>
        <dbReference type="Proteomes" id="UP000294739"/>
    </source>
</evidence>
<feature type="domain" description="Nudix hydrolase" evidence="2">
    <location>
        <begin position="10"/>
        <end position="138"/>
    </location>
</feature>
<reference evidence="3 4" key="1">
    <citation type="submission" date="2019-03" db="EMBL/GenBank/DDBJ databases">
        <title>Draft genome sequences of novel Actinobacteria.</title>
        <authorList>
            <person name="Sahin N."/>
            <person name="Ay H."/>
            <person name="Saygin H."/>
        </authorList>
    </citation>
    <scope>NUCLEOTIDE SEQUENCE [LARGE SCALE GENOMIC DNA]</scope>
    <source>
        <strain evidence="3 4">5K138</strain>
    </source>
</reference>
<dbReference type="AlphaFoldDB" id="A0A4R5CM81"/>
<dbReference type="EMBL" id="SMKZ01000041">
    <property type="protein sequence ID" value="TDE01462.1"/>
    <property type="molecule type" value="Genomic_DNA"/>
</dbReference>
<dbReference type="Gene3D" id="3.40.50.1240">
    <property type="entry name" value="Phosphoglycerate mutase-like"/>
    <property type="match status" value="1"/>
</dbReference>
<dbReference type="Pfam" id="PF00300">
    <property type="entry name" value="His_Phos_1"/>
    <property type="match status" value="1"/>
</dbReference>
<dbReference type="InterPro" id="IPR000086">
    <property type="entry name" value="NUDIX_hydrolase_dom"/>
</dbReference>
<evidence type="ECO:0000313" key="3">
    <source>
        <dbReference type="EMBL" id="TDE01462.1"/>
    </source>
</evidence>
<dbReference type="GO" id="GO:0006167">
    <property type="term" value="P:AMP biosynthetic process"/>
    <property type="evidence" value="ECO:0007669"/>
    <property type="project" value="TreeGrafter"/>
</dbReference>
<keyword evidence="1 3" id="KW-0378">Hydrolase</keyword>
<evidence type="ECO:0000259" key="2">
    <source>
        <dbReference type="PROSITE" id="PS51462"/>
    </source>
</evidence>
<gene>
    <name evidence="3" type="ORF">E1269_23060</name>
</gene>
<dbReference type="InterPro" id="IPR029033">
    <property type="entry name" value="His_PPase_superfam"/>
</dbReference>
<dbReference type="Gene3D" id="3.90.79.10">
    <property type="entry name" value="Nucleoside Triphosphate Pyrophosphohydrolase"/>
    <property type="match status" value="1"/>
</dbReference>